<dbReference type="OrthoDB" id="74073at2"/>
<protein>
    <submittedName>
        <fullName evidence="1">Uncharacterized protein</fullName>
    </submittedName>
</protein>
<dbReference type="STRING" id="856736.SAMN04488058_108120"/>
<dbReference type="AlphaFoldDB" id="A0A1H6YX73"/>
<proteinExistence type="predicted"/>
<evidence type="ECO:0000313" key="1">
    <source>
        <dbReference type="EMBL" id="SEJ45849.1"/>
    </source>
</evidence>
<gene>
    <name evidence="1" type="ORF">SAMN04488058_108120</name>
</gene>
<sequence>MSVRSSPEQREYLRRRNALWVRLRTLSEASPEFEEVLAELGALTGWDRARLLAGLGLSGERT</sequence>
<dbReference type="Proteomes" id="UP000199223">
    <property type="component" value="Unassembled WGS sequence"/>
</dbReference>
<dbReference type="EMBL" id="FNZA01000008">
    <property type="protein sequence ID" value="SEJ45849.1"/>
    <property type="molecule type" value="Genomic_DNA"/>
</dbReference>
<accession>A0A1H6YX73</accession>
<organism evidence="1 2">
    <name type="scientific">Deinococcus reticulitermitis</name>
    <dbReference type="NCBI Taxonomy" id="856736"/>
    <lineage>
        <taxon>Bacteria</taxon>
        <taxon>Thermotogati</taxon>
        <taxon>Deinococcota</taxon>
        <taxon>Deinococci</taxon>
        <taxon>Deinococcales</taxon>
        <taxon>Deinococcaceae</taxon>
        <taxon>Deinococcus</taxon>
    </lineage>
</organism>
<evidence type="ECO:0000313" key="2">
    <source>
        <dbReference type="Proteomes" id="UP000199223"/>
    </source>
</evidence>
<reference evidence="2" key="1">
    <citation type="submission" date="2016-10" db="EMBL/GenBank/DDBJ databases">
        <authorList>
            <person name="Varghese N."/>
            <person name="Submissions S."/>
        </authorList>
    </citation>
    <scope>NUCLEOTIDE SEQUENCE [LARGE SCALE GENOMIC DNA]</scope>
    <source>
        <strain evidence="2">CGMCC 1.10218</strain>
    </source>
</reference>
<dbReference type="RefSeq" id="WP_092264576.1">
    <property type="nucleotide sequence ID" value="NZ_FNZA01000008.1"/>
</dbReference>
<name>A0A1H6YX73_9DEIO</name>
<keyword evidence="2" id="KW-1185">Reference proteome</keyword>